<comment type="caution">
    <text evidence="2">The sequence shown here is derived from an EMBL/GenBank/DDBJ whole genome shotgun (WGS) entry which is preliminary data.</text>
</comment>
<organism evidence="2 3">
    <name type="scientific">Colletotrichum salicis</name>
    <dbReference type="NCBI Taxonomy" id="1209931"/>
    <lineage>
        <taxon>Eukaryota</taxon>
        <taxon>Fungi</taxon>
        <taxon>Dikarya</taxon>
        <taxon>Ascomycota</taxon>
        <taxon>Pezizomycotina</taxon>
        <taxon>Sordariomycetes</taxon>
        <taxon>Hypocreomycetidae</taxon>
        <taxon>Glomerellales</taxon>
        <taxon>Glomerellaceae</taxon>
        <taxon>Colletotrichum</taxon>
        <taxon>Colletotrichum acutatum species complex</taxon>
    </lineage>
</organism>
<sequence length="92" mass="9906">MTLLTPAQAQPPKSQRPQQKSSRRVITYQPTAKPGKKHYEASNDDDSRAHAYSPMPPRNLASAIQWRVAGLGPESASLPVCLPACLPACAPT</sequence>
<feature type="compositionally biased region" description="Basic and acidic residues" evidence="1">
    <location>
        <begin position="37"/>
        <end position="49"/>
    </location>
</feature>
<reference evidence="2 3" key="1">
    <citation type="submission" date="2014-02" db="EMBL/GenBank/DDBJ databases">
        <title>The genome sequence of Colletotrichum salicis CBS 607.94.</title>
        <authorList>
            <person name="Baroncelli R."/>
            <person name="Thon M.R."/>
        </authorList>
    </citation>
    <scope>NUCLEOTIDE SEQUENCE [LARGE SCALE GENOMIC DNA]</scope>
    <source>
        <strain evidence="2 3">CBS 607.94</strain>
    </source>
</reference>
<evidence type="ECO:0000313" key="3">
    <source>
        <dbReference type="Proteomes" id="UP000070121"/>
    </source>
</evidence>
<feature type="region of interest" description="Disordered" evidence="1">
    <location>
        <begin position="1"/>
        <end position="57"/>
    </location>
</feature>
<protein>
    <submittedName>
        <fullName evidence="2">Uncharacterized protein</fullName>
    </submittedName>
</protein>
<proteinExistence type="predicted"/>
<feature type="compositionally biased region" description="Low complexity" evidence="1">
    <location>
        <begin position="1"/>
        <end position="20"/>
    </location>
</feature>
<dbReference type="EMBL" id="JFFI01000849">
    <property type="protein sequence ID" value="KXH65642.1"/>
    <property type="molecule type" value="Genomic_DNA"/>
</dbReference>
<evidence type="ECO:0000313" key="2">
    <source>
        <dbReference type="EMBL" id="KXH65642.1"/>
    </source>
</evidence>
<dbReference type="Proteomes" id="UP000070121">
    <property type="component" value="Unassembled WGS sequence"/>
</dbReference>
<gene>
    <name evidence="2" type="ORF">CSAL01_06722</name>
</gene>
<evidence type="ECO:0000256" key="1">
    <source>
        <dbReference type="SAM" id="MobiDB-lite"/>
    </source>
</evidence>
<accession>A0A135UZ75</accession>
<dbReference type="AlphaFoldDB" id="A0A135UZ75"/>
<name>A0A135UZ75_9PEZI</name>
<keyword evidence="3" id="KW-1185">Reference proteome</keyword>